<protein>
    <submittedName>
        <fullName evidence="2">Uncharacterized protein</fullName>
    </submittedName>
</protein>
<organism evidence="2 3">
    <name type="scientific">Vespula germanica</name>
    <name type="common">German yellow jacket</name>
    <name type="synonym">Paravespula germanica</name>
    <dbReference type="NCBI Taxonomy" id="30212"/>
    <lineage>
        <taxon>Eukaryota</taxon>
        <taxon>Metazoa</taxon>
        <taxon>Ecdysozoa</taxon>
        <taxon>Arthropoda</taxon>
        <taxon>Hexapoda</taxon>
        <taxon>Insecta</taxon>
        <taxon>Pterygota</taxon>
        <taxon>Neoptera</taxon>
        <taxon>Endopterygota</taxon>
        <taxon>Hymenoptera</taxon>
        <taxon>Apocrita</taxon>
        <taxon>Aculeata</taxon>
        <taxon>Vespoidea</taxon>
        <taxon>Vespidae</taxon>
        <taxon>Vespinae</taxon>
        <taxon>Vespula</taxon>
    </lineage>
</organism>
<reference evidence="2" key="1">
    <citation type="journal article" date="2020" name="G3 (Bethesda)">
        <title>High-Quality Assemblies for Three Invasive Social Wasps from the &lt;i&gt;Vespula&lt;/i&gt; Genus.</title>
        <authorList>
            <person name="Harrop T.W.R."/>
            <person name="Guhlin J."/>
            <person name="McLaughlin G.M."/>
            <person name="Permina E."/>
            <person name="Stockwell P."/>
            <person name="Gilligan J."/>
            <person name="Le Lec M.F."/>
            <person name="Gruber M.A.M."/>
            <person name="Quinn O."/>
            <person name="Lovegrove M."/>
            <person name="Duncan E.J."/>
            <person name="Remnant E.J."/>
            <person name="Van Eeckhoven J."/>
            <person name="Graham B."/>
            <person name="Knapp R.A."/>
            <person name="Langford K.W."/>
            <person name="Kronenberg Z."/>
            <person name="Press M.O."/>
            <person name="Eacker S.M."/>
            <person name="Wilson-Rankin E.E."/>
            <person name="Purcell J."/>
            <person name="Lester P.J."/>
            <person name="Dearden P.K."/>
        </authorList>
    </citation>
    <scope>NUCLEOTIDE SEQUENCE</scope>
    <source>
        <strain evidence="2">Linc-1</strain>
    </source>
</reference>
<comment type="caution">
    <text evidence="2">The sequence shown here is derived from an EMBL/GenBank/DDBJ whole genome shotgun (WGS) entry which is preliminary data.</text>
</comment>
<name>A0A834JY84_VESGE</name>
<dbReference type="AlphaFoldDB" id="A0A834JY84"/>
<sequence length="147" mass="17498">MKSVLQLHNKFLIGYNVETSLIERVSLRIVNAFLKDQRKGSSIRQTDCQPQRLWYVKPIVETEGHYRVDFGESNYLSVMFELDIRKIGGFVRVNPKRSYSNRERKREEEEEEEEEEKEEEERNKYTPSGNRDLLLELYQSCCEGILD</sequence>
<evidence type="ECO:0000313" key="2">
    <source>
        <dbReference type="EMBL" id="KAF7395847.1"/>
    </source>
</evidence>
<feature type="compositionally biased region" description="Acidic residues" evidence="1">
    <location>
        <begin position="108"/>
        <end position="119"/>
    </location>
</feature>
<evidence type="ECO:0000256" key="1">
    <source>
        <dbReference type="SAM" id="MobiDB-lite"/>
    </source>
</evidence>
<keyword evidence="3" id="KW-1185">Reference proteome</keyword>
<dbReference type="Proteomes" id="UP000617340">
    <property type="component" value="Unassembled WGS sequence"/>
</dbReference>
<feature type="region of interest" description="Disordered" evidence="1">
    <location>
        <begin position="97"/>
        <end position="128"/>
    </location>
</feature>
<proteinExistence type="predicted"/>
<gene>
    <name evidence="2" type="ORF">HZH68_009897</name>
</gene>
<evidence type="ECO:0000313" key="3">
    <source>
        <dbReference type="Proteomes" id="UP000617340"/>
    </source>
</evidence>
<accession>A0A834JY84</accession>
<dbReference type="EMBL" id="JACSDZ010000009">
    <property type="protein sequence ID" value="KAF7395847.1"/>
    <property type="molecule type" value="Genomic_DNA"/>
</dbReference>